<dbReference type="PROSITE" id="PS51462">
    <property type="entry name" value="NUDIX"/>
    <property type="match status" value="1"/>
</dbReference>
<reference evidence="4" key="1">
    <citation type="submission" date="2022-11" db="EMBL/GenBank/DDBJ databases">
        <title>Marilongibacter aestuarii gen. nov., sp. nov., isolated from tidal flat sediment.</title>
        <authorList>
            <person name="Jiayan W."/>
        </authorList>
    </citation>
    <scope>NUCLEOTIDE SEQUENCE</scope>
    <source>
        <strain evidence="4">Z1-6</strain>
    </source>
</reference>
<comment type="caution">
    <text evidence="4">The sequence shown here is derived from an EMBL/GenBank/DDBJ whole genome shotgun (WGS) entry which is preliminary data.</text>
</comment>
<dbReference type="Proteomes" id="UP001145087">
    <property type="component" value="Unassembled WGS sequence"/>
</dbReference>
<accession>A0A9X3F5X4</accession>
<dbReference type="PROSITE" id="PS00893">
    <property type="entry name" value="NUDIX_BOX"/>
    <property type="match status" value="1"/>
</dbReference>
<keyword evidence="1 2" id="KW-0378">Hydrolase</keyword>
<dbReference type="RefSeq" id="WP_343332700.1">
    <property type="nucleotide sequence ID" value="NZ_JAPOHD010000015.1"/>
</dbReference>
<dbReference type="Pfam" id="PF00293">
    <property type="entry name" value="NUDIX"/>
    <property type="match status" value="1"/>
</dbReference>
<dbReference type="PANTHER" id="PTHR43736:SF1">
    <property type="entry name" value="DIHYDRONEOPTERIN TRIPHOSPHATE DIPHOSPHATASE"/>
    <property type="match status" value="1"/>
</dbReference>
<dbReference type="InterPro" id="IPR020084">
    <property type="entry name" value="NUDIX_hydrolase_CS"/>
</dbReference>
<dbReference type="PRINTS" id="PR00502">
    <property type="entry name" value="NUDIXFAMILY"/>
</dbReference>
<name>A0A9X3F5X4_9BACT</name>
<protein>
    <submittedName>
        <fullName evidence="4">NUDIX domain-containing protein</fullName>
    </submittedName>
</protein>
<evidence type="ECO:0000256" key="2">
    <source>
        <dbReference type="RuleBase" id="RU003476"/>
    </source>
</evidence>
<dbReference type="CDD" id="cd03673">
    <property type="entry name" value="NUDIX_Ap6A_hydrolase"/>
    <property type="match status" value="1"/>
</dbReference>
<keyword evidence="5" id="KW-1185">Reference proteome</keyword>
<feature type="domain" description="Nudix hydrolase" evidence="3">
    <location>
        <begin position="73"/>
        <end position="206"/>
    </location>
</feature>
<dbReference type="EMBL" id="JAPOHD010000015">
    <property type="protein sequence ID" value="MCY1720367.1"/>
    <property type="molecule type" value="Genomic_DNA"/>
</dbReference>
<dbReference type="InterPro" id="IPR020476">
    <property type="entry name" value="Nudix_hydrolase"/>
</dbReference>
<evidence type="ECO:0000256" key="1">
    <source>
        <dbReference type="ARBA" id="ARBA00022801"/>
    </source>
</evidence>
<evidence type="ECO:0000313" key="4">
    <source>
        <dbReference type="EMBL" id="MCY1720367.1"/>
    </source>
</evidence>
<dbReference type="AlphaFoldDB" id="A0A9X3F5X4"/>
<dbReference type="InterPro" id="IPR015797">
    <property type="entry name" value="NUDIX_hydrolase-like_dom_sf"/>
</dbReference>
<gene>
    <name evidence="4" type="ORF">OU798_08440</name>
</gene>
<proteinExistence type="inferred from homology"/>
<dbReference type="SUPFAM" id="SSF55811">
    <property type="entry name" value="Nudix"/>
    <property type="match status" value="1"/>
</dbReference>
<dbReference type="PANTHER" id="PTHR43736">
    <property type="entry name" value="ADP-RIBOSE PYROPHOSPHATASE"/>
    <property type="match status" value="1"/>
</dbReference>
<comment type="similarity">
    <text evidence="2">Belongs to the Nudix hydrolase family.</text>
</comment>
<dbReference type="Gene3D" id="3.90.79.10">
    <property type="entry name" value="Nucleoside Triphosphate Pyrophosphohydrolase"/>
    <property type="match status" value="1"/>
</dbReference>
<dbReference type="GO" id="GO:0016787">
    <property type="term" value="F:hydrolase activity"/>
    <property type="evidence" value="ECO:0007669"/>
    <property type="project" value="UniProtKB-KW"/>
</dbReference>
<sequence length="208" mass="24292">MQKYKVFFNEKRIVFTSTRKITLRKPRLSFLDDPSTDSVLRWVETFVEGDITEAVIEHKSTDDLFNAFRLAFTEIDAAGGVVVRNNKLLFIFRNGKWDLPKGKIDDGETADVAAIREVEEECGISGHRIVKQLPSTFHIYKSPYKDNFGTWIFKETFWYEMGYTGELEGKPQLDEGISEVRWFAKNELHEVLENTYENLKQIIELYMD</sequence>
<dbReference type="InterPro" id="IPR000086">
    <property type="entry name" value="NUDIX_hydrolase_dom"/>
</dbReference>
<evidence type="ECO:0000259" key="3">
    <source>
        <dbReference type="PROSITE" id="PS51462"/>
    </source>
</evidence>
<organism evidence="4 5">
    <name type="scientific">Draconibacterium aestuarii</name>
    <dbReference type="NCBI Taxonomy" id="2998507"/>
    <lineage>
        <taxon>Bacteria</taxon>
        <taxon>Pseudomonadati</taxon>
        <taxon>Bacteroidota</taxon>
        <taxon>Bacteroidia</taxon>
        <taxon>Marinilabiliales</taxon>
        <taxon>Prolixibacteraceae</taxon>
        <taxon>Draconibacterium</taxon>
    </lineage>
</organism>
<evidence type="ECO:0000313" key="5">
    <source>
        <dbReference type="Proteomes" id="UP001145087"/>
    </source>
</evidence>